<dbReference type="Pfam" id="PF06551">
    <property type="entry name" value="DUF1120"/>
    <property type="match status" value="1"/>
</dbReference>
<evidence type="ECO:0000313" key="3">
    <source>
        <dbReference type="Proteomes" id="UP001139290"/>
    </source>
</evidence>
<protein>
    <submittedName>
        <fullName evidence="2">DUF1120 domain-containing protein</fullName>
    </submittedName>
</protein>
<dbReference type="InterPro" id="IPR010546">
    <property type="entry name" value="DUF1120"/>
</dbReference>
<reference evidence="2" key="1">
    <citation type="submission" date="2021-11" db="EMBL/GenBank/DDBJ databases">
        <title>Citrobacter meridianamericanus sp. nov. isolated from soil.</title>
        <authorList>
            <person name="Furlan J.P.R."/>
            <person name="Stehling E.G."/>
        </authorList>
    </citation>
    <scope>NUCLEOTIDE SEQUENCE</scope>
    <source>
        <strain evidence="2">BR102</strain>
    </source>
</reference>
<proteinExistence type="predicted"/>
<evidence type="ECO:0000256" key="1">
    <source>
        <dbReference type="SAM" id="SignalP"/>
    </source>
</evidence>
<dbReference type="RefSeq" id="WP_252838405.1">
    <property type="nucleotide sequence ID" value="NZ_JAJJVQ010000004.1"/>
</dbReference>
<keyword evidence="1" id="KW-0732">Signal</keyword>
<comment type="caution">
    <text evidence="2">The sequence shown here is derived from an EMBL/GenBank/DDBJ whole genome shotgun (WGS) entry which is preliminary data.</text>
</comment>
<feature type="signal peptide" evidence="1">
    <location>
        <begin position="1"/>
        <end position="21"/>
    </location>
</feature>
<evidence type="ECO:0000313" key="2">
    <source>
        <dbReference type="EMBL" id="MCO5782112.1"/>
    </source>
</evidence>
<sequence>MKKVFLISALSLATLMSNAHAADTTLLKVKGLLTNAACTPALDQVGVADYGRIYLGDLSSTATNQLGKKNVSLNITCNTATKVAWTLTDNHADTLASGITVKNADSAGGEATGATLTAGLGKAGAVNIGAWAVYVDPTGVKANTAAADLISSDVATVSWSKSTTGAVKMQNAGMLSLATTGTTDPVAVTSAEFPLVVSAAIQDTTTLAITDDTNLDGEATITLKYL</sequence>
<gene>
    <name evidence="2" type="ORF">LOD26_12355</name>
</gene>
<keyword evidence="3" id="KW-1185">Reference proteome</keyword>
<feature type="chain" id="PRO_5046034615" evidence="1">
    <location>
        <begin position="22"/>
        <end position="226"/>
    </location>
</feature>
<dbReference type="EMBL" id="JAJJVQ010000004">
    <property type="protein sequence ID" value="MCO5782112.1"/>
    <property type="molecule type" value="Genomic_DNA"/>
</dbReference>
<accession>A0ABT1B8U3</accession>
<organism evidence="2 3">
    <name type="scientific">Citrobacter meridianamericanus</name>
    <dbReference type="NCBI Taxonomy" id="2894201"/>
    <lineage>
        <taxon>Bacteria</taxon>
        <taxon>Pseudomonadati</taxon>
        <taxon>Pseudomonadota</taxon>
        <taxon>Gammaproteobacteria</taxon>
        <taxon>Enterobacterales</taxon>
        <taxon>Enterobacteriaceae</taxon>
        <taxon>Citrobacter</taxon>
    </lineage>
</organism>
<dbReference type="Proteomes" id="UP001139290">
    <property type="component" value="Unassembled WGS sequence"/>
</dbReference>
<name>A0ABT1B8U3_9ENTR</name>